<accession>A0A2T7PNN7</accession>
<proteinExistence type="predicted"/>
<feature type="region of interest" description="Disordered" evidence="1">
    <location>
        <begin position="212"/>
        <end position="279"/>
    </location>
</feature>
<feature type="compositionally biased region" description="Basic and acidic residues" evidence="1">
    <location>
        <begin position="228"/>
        <end position="239"/>
    </location>
</feature>
<organism evidence="2 3">
    <name type="scientific">Pomacea canaliculata</name>
    <name type="common">Golden apple snail</name>
    <dbReference type="NCBI Taxonomy" id="400727"/>
    <lineage>
        <taxon>Eukaryota</taxon>
        <taxon>Metazoa</taxon>
        <taxon>Spiralia</taxon>
        <taxon>Lophotrochozoa</taxon>
        <taxon>Mollusca</taxon>
        <taxon>Gastropoda</taxon>
        <taxon>Caenogastropoda</taxon>
        <taxon>Architaenioglossa</taxon>
        <taxon>Ampullarioidea</taxon>
        <taxon>Ampullariidae</taxon>
        <taxon>Pomacea</taxon>
    </lineage>
</organism>
<keyword evidence="3" id="KW-1185">Reference proteome</keyword>
<feature type="compositionally biased region" description="Basic and acidic residues" evidence="1">
    <location>
        <begin position="18"/>
        <end position="27"/>
    </location>
</feature>
<feature type="compositionally biased region" description="Pro residues" evidence="1">
    <location>
        <begin position="29"/>
        <end position="43"/>
    </location>
</feature>
<feature type="compositionally biased region" description="Pro residues" evidence="1">
    <location>
        <begin position="401"/>
        <end position="411"/>
    </location>
</feature>
<evidence type="ECO:0000256" key="1">
    <source>
        <dbReference type="SAM" id="MobiDB-lite"/>
    </source>
</evidence>
<comment type="caution">
    <text evidence="2">The sequence shown here is derived from an EMBL/GenBank/DDBJ whole genome shotgun (WGS) entry which is preliminary data.</text>
</comment>
<name>A0A2T7PNN7_POMCA</name>
<feature type="region of interest" description="Disordered" evidence="1">
    <location>
        <begin position="1"/>
        <end position="145"/>
    </location>
</feature>
<evidence type="ECO:0000313" key="2">
    <source>
        <dbReference type="EMBL" id="PVD35046.1"/>
    </source>
</evidence>
<feature type="compositionally biased region" description="Polar residues" evidence="1">
    <location>
        <begin position="54"/>
        <end position="66"/>
    </location>
</feature>
<dbReference type="Proteomes" id="UP000245119">
    <property type="component" value="Linkage Group LG3"/>
</dbReference>
<feature type="region of interest" description="Disordered" evidence="1">
    <location>
        <begin position="391"/>
        <end position="422"/>
    </location>
</feature>
<dbReference type="EMBL" id="PZQS01000003">
    <property type="protein sequence ID" value="PVD35046.1"/>
    <property type="molecule type" value="Genomic_DNA"/>
</dbReference>
<feature type="compositionally biased region" description="Low complexity" evidence="1">
    <location>
        <begin position="314"/>
        <end position="327"/>
    </location>
</feature>
<dbReference type="AlphaFoldDB" id="A0A2T7PNN7"/>
<reference evidence="2 3" key="1">
    <citation type="submission" date="2018-04" db="EMBL/GenBank/DDBJ databases">
        <title>The genome of golden apple snail Pomacea canaliculata provides insight into stress tolerance and invasive adaptation.</title>
        <authorList>
            <person name="Liu C."/>
            <person name="Liu B."/>
            <person name="Ren Y."/>
            <person name="Zhang Y."/>
            <person name="Wang H."/>
            <person name="Li S."/>
            <person name="Jiang F."/>
            <person name="Yin L."/>
            <person name="Zhang G."/>
            <person name="Qian W."/>
            <person name="Fan W."/>
        </authorList>
    </citation>
    <scope>NUCLEOTIDE SEQUENCE [LARGE SCALE GENOMIC DNA]</scope>
    <source>
        <strain evidence="2">SZHN2017</strain>
        <tissue evidence="2">Muscle</tissue>
    </source>
</reference>
<sequence>MEDAVDGGGGGSPLPAESGERTDDKPHVPSRPVPARPAPPPPGVARQSPIIPRSQPSTAAVRTEQMSAPAKPSEPPAKPSGTPAKPSGTPAKPSGTPAKPSGTPAKPSGPPAKPSGTPAQVTTKKQDLFEQSSHKSAGKTKSQSSVKKYVLKLVITNLLNTDVISIRKLSLCYQIENSASALGVLPQPTLTAGKPAIPVTQANHHSVKPALAHLHEPQPPPKPARSADSIRKPQEEKPSEGVAQVDKPVHPIKPTRVSIIRPAPRQKLPPAEVESSISEASPNIIGKCQVPPAFLKMIERNLWKELRFSISRSTSAPASTTTQPANSVQSQDQISLSEEVIEGGGVIPLSSPPAVPSIRPQGATNSVKHKVTSERLDGPIFSQADDLNASVTSAASRTHPTPVPISRPQAPPTAVTASCKNV</sequence>
<feature type="compositionally biased region" description="Polar residues" evidence="1">
    <location>
        <begin position="129"/>
        <end position="145"/>
    </location>
</feature>
<evidence type="ECO:0000313" key="3">
    <source>
        <dbReference type="Proteomes" id="UP000245119"/>
    </source>
</evidence>
<feature type="compositionally biased region" description="Gly residues" evidence="1">
    <location>
        <begin position="1"/>
        <end position="12"/>
    </location>
</feature>
<protein>
    <submittedName>
        <fullName evidence="2">Uncharacterized protein</fullName>
    </submittedName>
</protein>
<gene>
    <name evidence="2" type="ORF">C0Q70_06327</name>
</gene>
<feature type="region of interest" description="Disordered" evidence="1">
    <location>
        <begin position="314"/>
        <end position="333"/>
    </location>
</feature>